<dbReference type="EMBL" id="FOGO01000002">
    <property type="protein sequence ID" value="SER48917.1"/>
    <property type="molecule type" value="Genomic_DNA"/>
</dbReference>
<keyword evidence="3" id="KW-1185">Reference proteome</keyword>
<keyword evidence="1" id="KW-1133">Transmembrane helix</keyword>
<organism evidence="2 3">
    <name type="scientific">Streptomyces qinglanensis</name>
    <dbReference type="NCBI Taxonomy" id="943816"/>
    <lineage>
        <taxon>Bacteria</taxon>
        <taxon>Bacillati</taxon>
        <taxon>Actinomycetota</taxon>
        <taxon>Actinomycetes</taxon>
        <taxon>Kitasatosporales</taxon>
        <taxon>Streptomycetaceae</taxon>
        <taxon>Streptomyces</taxon>
    </lineage>
</organism>
<accession>A0A1H9PLA7</accession>
<dbReference type="AlphaFoldDB" id="A0A1H9PLA7"/>
<feature type="transmembrane region" description="Helical" evidence="1">
    <location>
        <begin position="36"/>
        <end position="55"/>
    </location>
</feature>
<evidence type="ECO:0000313" key="3">
    <source>
        <dbReference type="Proteomes" id="UP000182841"/>
    </source>
</evidence>
<gene>
    <name evidence="2" type="ORF">SAMN05421870_10298</name>
</gene>
<keyword evidence="1" id="KW-0472">Membrane</keyword>
<evidence type="ECO:0000256" key="1">
    <source>
        <dbReference type="SAM" id="Phobius"/>
    </source>
</evidence>
<sequence length="216" mass="23769">MAAGGGRHRLRWLRSGQLGEPVDYVMGGPVSLSGQILPLVGVALGAVGSFLVSSLNDRARWRREQSVRWDGRRLDAYAEYIHVVKELAGRYQSIAAGRGLVTGPAPLELTAEVLTELGVAEARRSALGETCELLGDTDTNTASKTLNHCLWRLEHLARGVPTEVEQPWDHAYLEFRDAQRRYLECARASLGVTGPVNRDVAWPSAWRPLSRSSRAE</sequence>
<evidence type="ECO:0000313" key="2">
    <source>
        <dbReference type="EMBL" id="SER48917.1"/>
    </source>
</evidence>
<dbReference type="Proteomes" id="UP000182841">
    <property type="component" value="Unassembled WGS sequence"/>
</dbReference>
<name>A0A1H9PLA7_9ACTN</name>
<proteinExistence type="predicted"/>
<keyword evidence="1" id="KW-0812">Transmembrane</keyword>
<protein>
    <submittedName>
        <fullName evidence="2">Uncharacterized protein</fullName>
    </submittedName>
</protein>
<reference evidence="3" key="1">
    <citation type="submission" date="2016-10" db="EMBL/GenBank/DDBJ databases">
        <authorList>
            <person name="Varghese N."/>
            <person name="Submissions S."/>
        </authorList>
    </citation>
    <scope>NUCLEOTIDE SEQUENCE [LARGE SCALE GENOMIC DNA]</scope>
    <source>
        <strain evidence="3">CGMCC 4.6825</strain>
    </source>
</reference>